<keyword evidence="2" id="KW-1185">Reference proteome</keyword>
<evidence type="ECO:0000313" key="1">
    <source>
        <dbReference type="EMBL" id="WZC49744.1"/>
    </source>
</evidence>
<dbReference type="PROSITE" id="PS51257">
    <property type="entry name" value="PROKAR_LIPOPROTEIN"/>
    <property type="match status" value="1"/>
</dbReference>
<accession>A0ABZ2V6Y8</accession>
<name>A0ABZ2V6Y8_9RHOB</name>
<reference evidence="2" key="1">
    <citation type="submission" date="2024-04" db="EMBL/GenBank/DDBJ databases">
        <title>Phylogenomic analyses of a clade within the roseobacter group suggest taxonomic reassignments of species of the genera Aestuariivita, Citreicella, Loktanella, Nautella, Pelagibaca, Ruegeria, Thalassobius, Thiobacimonas and Tropicibacter, and the proposal o.</title>
        <authorList>
            <person name="Jeon C.O."/>
        </authorList>
    </citation>
    <scope>NUCLEOTIDE SEQUENCE [LARGE SCALE GENOMIC DNA]</scope>
    <source>
        <strain evidence="2">BS5-3</strain>
    </source>
</reference>
<proteinExistence type="predicted"/>
<dbReference type="EMBL" id="CP150951">
    <property type="protein sequence ID" value="WZC49744.1"/>
    <property type="molecule type" value="Genomic_DNA"/>
</dbReference>
<organism evidence="1 2">
    <name type="scientific">Yoonia phaeophyticola</name>
    <dbReference type="NCBI Taxonomy" id="3137369"/>
    <lineage>
        <taxon>Bacteria</taxon>
        <taxon>Pseudomonadati</taxon>
        <taxon>Pseudomonadota</taxon>
        <taxon>Alphaproteobacteria</taxon>
        <taxon>Rhodobacterales</taxon>
        <taxon>Paracoccaceae</taxon>
        <taxon>Yoonia</taxon>
    </lineage>
</organism>
<gene>
    <name evidence="1" type="ORF">AABB29_03585</name>
</gene>
<sequence length="139" mass="15422">MKEILSVVTIVGLSSCGVGQWACELGVDNQIAALERQIYAAEQHLESGYAYVSNEVVRRSVVTPARNEDPDLRAVPCTGTDVDGAIRNFTCFHEVTSQSAPGRKIPLDRAFEMRVLNEARIELRERRASREKDIAECIS</sequence>
<evidence type="ECO:0000313" key="2">
    <source>
        <dbReference type="Proteomes" id="UP001440612"/>
    </source>
</evidence>
<dbReference type="RefSeq" id="WP_341367854.1">
    <property type="nucleotide sequence ID" value="NZ_CP150951.2"/>
</dbReference>
<protein>
    <submittedName>
        <fullName evidence="1">Uncharacterized protein</fullName>
    </submittedName>
</protein>
<dbReference type="Proteomes" id="UP001440612">
    <property type="component" value="Chromosome"/>
</dbReference>